<accession>A0A645CM10</accession>
<comment type="caution">
    <text evidence="1">The sequence shown here is derived from an EMBL/GenBank/DDBJ whole genome shotgun (WGS) entry which is preliminary data.</text>
</comment>
<dbReference type="CDD" id="cd00165">
    <property type="entry name" value="S4"/>
    <property type="match status" value="1"/>
</dbReference>
<organism evidence="1">
    <name type="scientific">bioreactor metagenome</name>
    <dbReference type="NCBI Taxonomy" id="1076179"/>
    <lineage>
        <taxon>unclassified sequences</taxon>
        <taxon>metagenomes</taxon>
        <taxon>ecological metagenomes</taxon>
    </lineage>
</organism>
<evidence type="ECO:0008006" key="2">
    <source>
        <dbReference type="Google" id="ProtNLM"/>
    </source>
</evidence>
<dbReference type="Pfam" id="PF13275">
    <property type="entry name" value="S4_2"/>
    <property type="match status" value="1"/>
</dbReference>
<sequence>MYSGGEAKERIQGGEVMVNGETCTQRGKKLRPGDVARLDGQECTPVYAH</sequence>
<evidence type="ECO:0000313" key="1">
    <source>
        <dbReference type="EMBL" id="MPM77812.1"/>
    </source>
</evidence>
<gene>
    <name evidence="1" type="ORF">SDC9_124820</name>
</gene>
<dbReference type="PROSITE" id="PS50889">
    <property type="entry name" value="S4"/>
    <property type="match status" value="1"/>
</dbReference>
<proteinExistence type="predicted"/>
<dbReference type="InterPro" id="IPR036986">
    <property type="entry name" value="S4_RNA-bd_sf"/>
</dbReference>
<dbReference type="SUPFAM" id="SSF55174">
    <property type="entry name" value="Alpha-L RNA-binding motif"/>
    <property type="match status" value="1"/>
</dbReference>
<dbReference type="GO" id="GO:0003723">
    <property type="term" value="F:RNA binding"/>
    <property type="evidence" value="ECO:0007669"/>
    <property type="project" value="InterPro"/>
</dbReference>
<dbReference type="AlphaFoldDB" id="A0A645CM10"/>
<dbReference type="EMBL" id="VSSQ01028197">
    <property type="protein sequence ID" value="MPM77812.1"/>
    <property type="molecule type" value="Genomic_DNA"/>
</dbReference>
<protein>
    <recommendedName>
        <fullName evidence="2">RNA-binding S4 domain-containing protein</fullName>
    </recommendedName>
</protein>
<reference evidence="1" key="1">
    <citation type="submission" date="2019-08" db="EMBL/GenBank/DDBJ databases">
        <authorList>
            <person name="Kucharzyk K."/>
            <person name="Murdoch R.W."/>
            <person name="Higgins S."/>
            <person name="Loffler F."/>
        </authorList>
    </citation>
    <scope>NUCLEOTIDE SEQUENCE</scope>
</reference>
<name>A0A645CM10_9ZZZZ</name>
<dbReference type="Gene3D" id="3.10.290.10">
    <property type="entry name" value="RNA-binding S4 domain"/>
    <property type="match status" value="1"/>
</dbReference>